<protein>
    <submittedName>
        <fullName evidence="2">Uncharacterized protein</fullName>
    </submittedName>
</protein>
<sequence>MHNGSFLTTFLIILININFAFSSPSHKVLVDIHLTEDDPFCIKSNQSNSSIIAKFIADYIPKTDKLQFNETWTFYIFDGFVAVIAGTAIGIFLLKFLNILFEDEIRIHGIVKGIYATISQEVTIANEFSFYEAQRQLQYLNNNNNKSPTRIKPSRATAYVTRADR</sequence>
<evidence type="ECO:0000313" key="2">
    <source>
        <dbReference type="WBParaSite" id="ES5_v2.g26387.t1"/>
    </source>
</evidence>
<evidence type="ECO:0000313" key="1">
    <source>
        <dbReference type="Proteomes" id="UP000887579"/>
    </source>
</evidence>
<proteinExistence type="predicted"/>
<accession>A0AC34GAC2</accession>
<reference evidence="2" key="1">
    <citation type="submission" date="2022-11" db="UniProtKB">
        <authorList>
            <consortium name="WormBaseParasite"/>
        </authorList>
    </citation>
    <scope>IDENTIFICATION</scope>
</reference>
<dbReference type="Proteomes" id="UP000887579">
    <property type="component" value="Unplaced"/>
</dbReference>
<organism evidence="1 2">
    <name type="scientific">Panagrolaimus sp. ES5</name>
    <dbReference type="NCBI Taxonomy" id="591445"/>
    <lineage>
        <taxon>Eukaryota</taxon>
        <taxon>Metazoa</taxon>
        <taxon>Ecdysozoa</taxon>
        <taxon>Nematoda</taxon>
        <taxon>Chromadorea</taxon>
        <taxon>Rhabditida</taxon>
        <taxon>Tylenchina</taxon>
        <taxon>Panagrolaimomorpha</taxon>
        <taxon>Panagrolaimoidea</taxon>
        <taxon>Panagrolaimidae</taxon>
        <taxon>Panagrolaimus</taxon>
    </lineage>
</organism>
<dbReference type="WBParaSite" id="ES5_v2.g26387.t1">
    <property type="protein sequence ID" value="ES5_v2.g26387.t1"/>
    <property type="gene ID" value="ES5_v2.g26387"/>
</dbReference>
<name>A0AC34GAC2_9BILA</name>